<dbReference type="Pfam" id="PF02729">
    <property type="entry name" value="OTCace_N"/>
    <property type="match status" value="1"/>
</dbReference>
<feature type="binding site" evidence="6">
    <location>
        <begin position="279"/>
        <end position="280"/>
    </location>
    <ligand>
        <name>carbamoyl phosphate</name>
        <dbReference type="ChEBI" id="CHEBI:58228"/>
    </ligand>
</feature>
<proteinExistence type="inferred from homology"/>
<dbReference type="InterPro" id="IPR002292">
    <property type="entry name" value="Orn/put_carbamltrans"/>
</dbReference>
<dbReference type="PRINTS" id="PR00100">
    <property type="entry name" value="AOTCASE"/>
</dbReference>
<dbReference type="InterPro" id="IPR006130">
    <property type="entry name" value="Asp/Orn_carbamoylTrfase"/>
</dbReference>
<name>A0A0F6YLI8_9BACT</name>
<evidence type="ECO:0000313" key="9">
    <source>
        <dbReference type="EMBL" id="AKF09245.1"/>
    </source>
</evidence>
<keyword evidence="10" id="KW-1185">Reference proteome</keyword>
<evidence type="ECO:0000256" key="5">
    <source>
        <dbReference type="ARBA" id="ARBA00048772"/>
    </source>
</evidence>
<dbReference type="InterPro" id="IPR024904">
    <property type="entry name" value="OTCase_ArgI"/>
</dbReference>
<dbReference type="PANTHER" id="PTHR45753">
    <property type="entry name" value="ORNITHINE CARBAMOYLTRANSFERASE, MITOCHONDRIAL"/>
    <property type="match status" value="1"/>
</dbReference>
<evidence type="ECO:0000259" key="7">
    <source>
        <dbReference type="Pfam" id="PF00185"/>
    </source>
</evidence>
<organism evidence="9 10">
    <name type="scientific">Sandaracinus amylolyticus</name>
    <dbReference type="NCBI Taxonomy" id="927083"/>
    <lineage>
        <taxon>Bacteria</taxon>
        <taxon>Pseudomonadati</taxon>
        <taxon>Myxococcota</taxon>
        <taxon>Polyangia</taxon>
        <taxon>Polyangiales</taxon>
        <taxon>Sandaracinaceae</taxon>
        <taxon>Sandaracinus</taxon>
    </lineage>
</organism>
<dbReference type="InterPro" id="IPR006131">
    <property type="entry name" value="Asp_carbamoyltransf_Asp/Orn-bd"/>
</dbReference>
<evidence type="ECO:0000313" key="10">
    <source>
        <dbReference type="Proteomes" id="UP000034883"/>
    </source>
</evidence>
<comment type="similarity">
    <text evidence="2 6">Belongs to the aspartate/ornithine carbamoyltransferase superfamily. OTCase family.</text>
</comment>
<sequence>MKSTPREGSAVPKHFLTLLDLGRDDLLRVLARAKELKKLRGTPAHPRPLEGKSVAIVLEKASTRTRVSFEVGVFELGGQPVTLLAKDTQLGRGEPIDDTAHMLSRFVHAIVYRTFGHDKVQTLAKHSRVPVINGLCDRFHPCQLLADLQTVQESLGTEDLRDVPVAWIGDGNNVSHSWILGAALLGLDLRLACPDGFFPEAAVLEMAARAAREVGIDPKIRVVRDPREAAEGARVVTTDVWASMGQESEAAARARVFEGYQVDGALMQRAARDAIFLHCLPAHRGEEVAADVIDGPASRVWDEAENRLHAQKALLEHLMR</sequence>
<dbReference type="EC" id="2.1.3.3" evidence="3 6"/>
<dbReference type="InterPro" id="IPR006132">
    <property type="entry name" value="Asp/Orn_carbamoyltranf_P-bd"/>
</dbReference>
<feature type="binding site" evidence="6">
    <location>
        <position position="239"/>
    </location>
    <ligand>
        <name>L-ornithine</name>
        <dbReference type="ChEBI" id="CHEBI:46911"/>
    </ligand>
</feature>
<dbReference type="KEGG" id="samy:DB32_006394"/>
<reference evidence="9 10" key="1">
    <citation type="submission" date="2015-03" db="EMBL/GenBank/DDBJ databases">
        <title>Genome assembly of Sandaracinus amylolyticus DSM 53668.</title>
        <authorList>
            <person name="Sharma G."/>
            <person name="Subramanian S."/>
        </authorList>
    </citation>
    <scope>NUCLEOTIDE SEQUENCE [LARGE SCALE GENOMIC DNA]</scope>
    <source>
        <strain evidence="9 10">DSM 53668</strain>
    </source>
</reference>
<feature type="binding site" evidence="6">
    <location>
        <position position="113"/>
    </location>
    <ligand>
        <name>carbamoyl phosphate</name>
        <dbReference type="ChEBI" id="CHEBI:58228"/>
    </ligand>
</feature>
<feature type="binding site" evidence="6">
    <location>
        <begin position="140"/>
        <end position="143"/>
    </location>
    <ligand>
        <name>carbamoyl phosphate</name>
        <dbReference type="ChEBI" id="CHEBI:58228"/>
    </ligand>
</feature>
<dbReference type="PRINTS" id="PR00102">
    <property type="entry name" value="OTCASE"/>
</dbReference>
<feature type="domain" description="Aspartate/ornithine carbamoyltransferase Asp/Orn-binding" evidence="7">
    <location>
        <begin position="162"/>
        <end position="317"/>
    </location>
</feature>
<evidence type="ECO:0000256" key="3">
    <source>
        <dbReference type="ARBA" id="ARBA00013007"/>
    </source>
</evidence>
<feature type="domain" description="Aspartate/ornithine carbamoyltransferase carbamoyl-P binding" evidence="8">
    <location>
        <begin position="13"/>
        <end position="153"/>
    </location>
</feature>
<dbReference type="HAMAP" id="MF_01109">
    <property type="entry name" value="OTCase"/>
    <property type="match status" value="1"/>
</dbReference>
<dbReference type="GO" id="GO:0042450">
    <property type="term" value="P:L-arginine biosynthetic process via ornithine"/>
    <property type="evidence" value="ECO:0007669"/>
    <property type="project" value="UniProtKB-UniRule"/>
</dbReference>
<evidence type="ECO:0000256" key="6">
    <source>
        <dbReference type="HAMAP-Rule" id="MF_01109"/>
    </source>
</evidence>
<evidence type="ECO:0000259" key="8">
    <source>
        <dbReference type="Pfam" id="PF02729"/>
    </source>
</evidence>
<dbReference type="InterPro" id="IPR036901">
    <property type="entry name" value="Asp/Orn_carbamoylTrfase_sf"/>
</dbReference>
<comment type="pathway">
    <text evidence="1">Amino-acid biosynthesis; L-arginine biosynthesis; L-arginine from L-ornithine and carbamoyl phosphate: step 1/3.</text>
</comment>
<protein>
    <recommendedName>
        <fullName evidence="3 6">Ornithine carbamoyltransferase</fullName>
        <shortName evidence="6">OTCase</shortName>
        <ecNumber evidence="3 6">2.1.3.3</ecNumber>
    </recommendedName>
</protein>
<evidence type="ECO:0000256" key="1">
    <source>
        <dbReference type="ARBA" id="ARBA00004975"/>
    </source>
</evidence>
<comment type="subcellular location">
    <subcellularLocation>
        <location evidence="6">Cytoplasm</location>
    </subcellularLocation>
</comment>
<dbReference type="STRING" id="927083.DB32_006394"/>
<feature type="binding site" evidence="6">
    <location>
        <position position="89"/>
    </location>
    <ligand>
        <name>carbamoyl phosphate</name>
        <dbReference type="ChEBI" id="CHEBI:58228"/>
    </ligand>
</feature>
<dbReference type="NCBIfam" id="TIGR00658">
    <property type="entry name" value="orni_carb_tr"/>
    <property type="match status" value="1"/>
</dbReference>
<keyword evidence="4 6" id="KW-0808">Transferase</keyword>
<dbReference type="GO" id="GO:0004585">
    <property type="term" value="F:ornithine carbamoyltransferase activity"/>
    <property type="evidence" value="ECO:0007669"/>
    <property type="project" value="UniProtKB-UniRule"/>
</dbReference>
<dbReference type="EMBL" id="CP011125">
    <property type="protein sequence ID" value="AKF09245.1"/>
    <property type="molecule type" value="Genomic_DNA"/>
</dbReference>
<dbReference type="Pfam" id="PF00185">
    <property type="entry name" value="OTCace"/>
    <property type="match status" value="1"/>
</dbReference>
<dbReference type="NCBIfam" id="NF001986">
    <property type="entry name" value="PRK00779.1"/>
    <property type="match status" value="1"/>
</dbReference>
<dbReference type="PANTHER" id="PTHR45753:SF3">
    <property type="entry name" value="ORNITHINE TRANSCARBAMYLASE, MITOCHONDRIAL"/>
    <property type="match status" value="1"/>
</dbReference>
<dbReference type="SUPFAM" id="SSF53671">
    <property type="entry name" value="Aspartate/ornithine carbamoyltransferase"/>
    <property type="match status" value="1"/>
</dbReference>
<comment type="catalytic activity">
    <reaction evidence="5 6">
        <text>carbamoyl phosphate + L-ornithine = L-citrulline + phosphate + H(+)</text>
        <dbReference type="Rhea" id="RHEA:19513"/>
        <dbReference type="ChEBI" id="CHEBI:15378"/>
        <dbReference type="ChEBI" id="CHEBI:43474"/>
        <dbReference type="ChEBI" id="CHEBI:46911"/>
        <dbReference type="ChEBI" id="CHEBI:57743"/>
        <dbReference type="ChEBI" id="CHEBI:58228"/>
        <dbReference type="EC" id="2.1.3.3"/>
    </reaction>
</comment>
<feature type="binding site" evidence="6">
    <location>
        <position position="307"/>
    </location>
    <ligand>
        <name>carbamoyl phosphate</name>
        <dbReference type="ChEBI" id="CHEBI:58228"/>
    </ligand>
</feature>
<feature type="binding site" evidence="6">
    <location>
        <position position="173"/>
    </location>
    <ligand>
        <name>L-ornithine</name>
        <dbReference type="ChEBI" id="CHEBI:46911"/>
    </ligand>
</feature>
<feature type="binding site" evidence="6">
    <location>
        <begin position="62"/>
        <end position="65"/>
    </location>
    <ligand>
        <name>carbamoyl phosphate</name>
        <dbReference type="ChEBI" id="CHEBI:58228"/>
    </ligand>
</feature>
<dbReference type="FunFam" id="3.40.50.1370:FF:000008">
    <property type="entry name" value="Ornithine carbamoyltransferase"/>
    <property type="match status" value="1"/>
</dbReference>
<evidence type="ECO:0000256" key="2">
    <source>
        <dbReference type="ARBA" id="ARBA00007805"/>
    </source>
</evidence>
<evidence type="ECO:0000256" key="4">
    <source>
        <dbReference type="ARBA" id="ARBA00022679"/>
    </source>
</evidence>
<keyword evidence="6" id="KW-0963">Cytoplasm</keyword>
<dbReference type="GO" id="GO:0005737">
    <property type="term" value="C:cytoplasm"/>
    <property type="evidence" value="ECO:0007669"/>
    <property type="project" value="UniProtKB-SubCell"/>
</dbReference>
<dbReference type="Gene3D" id="3.40.50.1370">
    <property type="entry name" value="Aspartate/ornithine carbamoyltransferase"/>
    <property type="match status" value="2"/>
</dbReference>
<dbReference type="Proteomes" id="UP000034883">
    <property type="component" value="Chromosome"/>
</dbReference>
<dbReference type="GO" id="GO:0019240">
    <property type="term" value="P:citrulline biosynthetic process"/>
    <property type="evidence" value="ECO:0007669"/>
    <property type="project" value="TreeGrafter"/>
</dbReference>
<feature type="binding site" evidence="6">
    <location>
        <begin position="243"/>
        <end position="244"/>
    </location>
    <ligand>
        <name>L-ornithine</name>
        <dbReference type="ChEBI" id="CHEBI:46911"/>
    </ligand>
</feature>
<dbReference type="GO" id="GO:0016597">
    <property type="term" value="F:amino acid binding"/>
    <property type="evidence" value="ECO:0007669"/>
    <property type="project" value="InterPro"/>
</dbReference>
<gene>
    <name evidence="9" type="ORF">DB32_006394</name>
</gene>
<accession>A0A0F6YLI8</accession>
<dbReference type="AlphaFoldDB" id="A0A0F6YLI8"/>